<comment type="similarity">
    <text evidence="1 7">Belongs to the cytochrome P450 family.</text>
</comment>
<dbReference type="RefSeq" id="WP_216651307.1">
    <property type="nucleotide sequence ID" value="NZ_WOFH01000005.1"/>
</dbReference>
<name>A0A7K1L0N7_9ACTN</name>
<dbReference type="GO" id="GO:0005506">
    <property type="term" value="F:iron ion binding"/>
    <property type="evidence" value="ECO:0007669"/>
    <property type="project" value="InterPro"/>
</dbReference>
<dbReference type="InterPro" id="IPR036396">
    <property type="entry name" value="Cyt_P450_sf"/>
</dbReference>
<dbReference type="InterPro" id="IPR017972">
    <property type="entry name" value="Cyt_P450_CS"/>
</dbReference>
<feature type="compositionally biased region" description="Basic and acidic residues" evidence="8">
    <location>
        <begin position="62"/>
        <end position="73"/>
    </location>
</feature>
<comment type="caution">
    <text evidence="9">The sequence shown here is derived from an EMBL/GenBank/DDBJ whole genome shotgun (WGS) entry which is preliminary data.</text>
</comment>
<dbReference type="FunFam" id="1.10.630.10:FF:000018">
    <property type="entry name" value="Cytochrome P450 monooxygenase"/>
    <property type="match status" value="1"/>
</dbReference>
<reference evidence="9 10" key="1">
    <citation type="submission" date="2019-11" db="EMBL/GenBank/DDBJ databases">
        <authorList>
            <person name="Cao P."/>
        </authorList>
    </citation>
    <scope>NUCLEOTIDE SEQUENCE [LARGE SCALE GENOMIC DNA]</scope>
    <source>
        <strain evidence="9 10">NEAU-AAG5</strain>
    </source>
</reference>
<keyword evidence="10" id="KW-1185">Reference proteome</keyword>
<dbReference type="GO" id="GO:0004497">
    <property type="term" value="F:monooxygenase activity"/>
    <property type="evidence" value="ECO:0007669"/>
    <property type="project" value="UniProtKB-KW"/>
</dbReference>
<protein>
    <submittedName>
        <fullName evidence="9">Cytochrome P450</fullName>
    </submittedName>
</protein>
<dbReference type="SUPFAM" id="SSF48264">
    <property type="entry name" value="Cytochrome P450"/>
    <property type="match status" value="1"/>
</dbReference>
<dbReference type="PROSITE" id="PS00086">
    <property type="entry name" value="CYTOCHROME_P450"/>
    <property type="match status" value="1"/>
</dbReference>
<dbReference type="EMBL" id="WOFH01000005">
    <property type="protein sequence ID" value="MUN37998.1"/>
    <property type="molecule type" value="Genomic_DNA"/>
</dbReference>
<evidence type="ECO:0000256" key="8">
    <source>
        <dbReference type="SAM" id="MobiDB-lite"/>
    </source>
</evidence>
<evidence type="ECO:0000256" key="3">
    <source>
        <dbReference type="ARBA" id="ARBA00022723"/>
    </source>
</evidence>
<keyword evidence="3 7" id="KW-0479">Metal-binding</keyword>
<evidence type="ECO:0000256" key="7">
    <source>
        <dbReference type="RuleBase" id="RU000461"/>
    </source>
</evidence>
<dbReference type="Proteomes" id="UP000432015">
    <property type="component" value="Unassembled WGS sequence"/>
</dbReference>
<evidence type="ECO:0000256" key="4">
    <source>
        <dbReference type="ARBA" id="ARBA00023002"/>
    </source>
</evidence>
<dbReference type="PANTHER" id="PTHR46696">
    <property type="entry name" value="P450, PUTATIVE (EUROFUNG)-RELATED"/>
    <property type="match status" value="1"/>
</dbReference>
<evidence type="ECO:0000313" key="10">
    <source>
        <dbReference type="Proteomes" id="UP000432015"/>
    </source>
</evidence>
<dbReference type="GO" id="GO:0020037">
    <property type="term" value="F:heme binding"/>
    <property type="evidence" value="ECO:0007669"/>
    <property type="project" value="InterPro"/>
</dbReference>
<keyword evidence="4 7" id="KW-0560">Oxidoreductase</keyword>
<dbReference type="InterPro" id="IPR002397">
    <property type="entry name" value="Cyt_P450_B"/>
</dbReference>
<proteinExistence type="inferred from homology"/>
<dbReference type="Pfam" id="PF00067">
    <property type="entry name" value="p450"/>
    <property type="match status" value="1"/>
</dbReference>
<evidence type="ECO:0000256" key="6">
    <source>
        <dbReference type="ARBA" id="ARBA00023033"/>
    </source>
</evidence>
<dbReference type="PRINTS" id="PR00359">
    <property type="entry name" value="BP450"/>
</dbReference>
<gene>
    <name evidence="9" type="ORF">GNZ18_15475</name>
</gene>
<evidence type="ECO:0000256" key="2">
    <source>
        <dbReference type="ARBA" id="ARBA00022617"/>
    </source>
</evidence>
<evidence type="ECO:0000256" key="5">
    <source>
        <dbReference type="ARBA" id="ARBA00023004"/>
    </source>
</evidence>
<dbReference type="AlphaFoldDB" id="A0A7K1L0N7"/>
<dbReference type="InterPro" id="IPR001128">
    <property type="entry name" value="Cyt_P450"/>
</dbReference>
<dbReference type="CDD" id="cd11029">
    <property type="entry name" value="CYP107-like"/>
    <property type="match status" value="1"/>
</dbReference>
<evidence type="ECO:0000313" key="9">
    <source>
        <dbReference type="EMBL" id="MUN37998.1"/>
    </source>
</evidence>
<dbReference type="Gene3D" id="1.10.630.10">
    <property type="entry name" value="Cytochrome P450"/>
    <property type="match status" value="1"/>
</dbReference>
<evidence type="ECO:0000256" key="1">
    <source>
        <dbReference type="ARBA" id="ARBA00010617"/>
    </source>
</evidence>
<keyword evidence="2 7" id="KW-0349">Heme</keyword>
<dbReference type="PANTHER" id="PTHR46696:SF1">
    <property type="entry name" value="CYTOCHROME P450 YJIB-RELATED"/>
    <property type="match status" value="1"/>
</dbReference>
<accession>A0A7K1L0N7</accession>
<dbReference type="GO" id="GO:0016705">
    <property type="term" value="F:oxidoreductase activity, acting on paired donors, with incorporation or reduction of molecular oxygen"/>
    <property type="evidence" value="ECO:0007669"/>
    <property type="project" value="InterPro"/>
</dbReference>
<keyword evidence="5 7" id="KW-0408">Iron</keyword>
<sequence length="400" mass="44545">MDFGADPYPEYARLREHEPVRHVLEGQGLYGVLVTRYEDVRMLLNDPRMSKDPRNAPGDWQEAGKGRPLEDRSGLGTHLMTTDASEHTRLRRLVSTAFTARRVEGLRGQVQQITDGLLDEIVPAGRVDLVSEFAFPLAITVICELLGVPAADQDVFQRWTKDFRRWTNKAADDPGGGAGERPVGLRDLLAYLTELVEMRRREPADGLVDALIAARDAGDRLNETELLSMLALLLVGGFETTVNLIGNGTLALIRHPDQLKLLRERPELLDSALEEMLRYDGSFETATWRFPLEPIEIAGTRIEKGYPVLLSLASANRDPGKFMAPDRFDVARAENGHVGFGRGAHFCLGAPLARMEGRIAFEGLLRRLPNLALAVPPERLRWQRSLTIRGLESLPVTFDA</sequence>
<keyword evidence="6 7" id="KW-0503">Monooxygenase</keyword>
<feature type="region of interest" description="Disordered" evidence="8">
    <location>
        <begin position="47"/>
        <end position="74"/>
    </location>
</feature>
<organism evidence="9 10">
    <name type="scientific">Actinomadura litoris</name>
    <dbReference type="NCBI Taxonomy" id="2678616"/>
    <lineage>
        <taxon>Bacteria</taxon>
        <taxon>Bacillati</taxon>
        <taxon>Actinomycetota</taxon>
        <taxon>Actinomycetes</taxon>
        <taxon>Streptosporangiales</taxon>
        <taxon>Thermomonosporaceae</taxon>
        <taxon>Actinomadura</taxon>
    </lineage>
</organism>